<keyword evidence="2" id="KW-1185">Reference proteome</keyword>
<protein>
    <submittedName>
        <fullName evidence="1">Uncharacterized protein</fullName>
    </submittedName>
</protein>
<keyword evidence="1" id="KW-0614">Plasmid</keyword>
<organism evidence="1 2">
    <name type="scientific">Paraburkholderia aromaticivorans</name>
    <dbReference type="NCBI Taxonomy" id="2026199"/>
    <lineage>
        <taxon>Bacteria</taxon>
        <taxon>Pseudomonadati</taxon>
        <taxon>Pseudomonadota</taxon>
        <taxon>Betaproteobacteria</taxon>
        <taxon>Burkholderiales</taxon>
        <taxon>Burkholderiaceae</taxon>
        <taxon>Paraburkholderia</taxon>
    </lineage>
</organism>
<evidence type="ECO:0000313" key="1">
    <source>
        <dbReference type="EMBL" id="ASW04268.1"/>
    </source>
</evidence>
<name>A0A248VZ34_9BURK</name>
<evidence type="ECO:0000313" key="2">
    <source>
        <dbReference type="Proteomes" id="UP000215158"/>
    </source>
</evidence>
<geneLocation type="plasmid" evidence="1 2">
    <name>pBN4</name>
</geneLocation>
<dbReference type="Proteomes" id="UP000215158">
    <property type="component" value="Plasmid pBN4"/>
</dbReference>
<proteinExistence type="predicted"/>
<gene>
    <name evidence="1" type="ORF">CJU94_39660</name>
</gene>
<dbReference type="KEGG" id="parb:CJU94_39660"/>
<dbReference type="EMBL" id="CP022994">
    <property type="protein sequence ID" value="ASW04268.1"/>
    <property type="molecule type" value="Genomic_DNA"/>
</dbReference>
<reference evidence="1 2" key="1">
    <citation type="submission" date="2017-08" db="EMBL/GenBank/DDBJ databases">
        <title>Identification and genetic characteristics of simultaneous BTEX- and naphthalene-degrading Paraburkholderia sp. BN5 isolated from petroleum-contaminated soil.</title>
        <authorList>
            <person name="Lee Y."/>
            <person name="Jeon C.O."/>
        </authorList>
    </citation>
    <scope>NUCLEOTIDE SEQUENCE [LARGE SCALE GENOMIC DNA]</scope>
    <source>
        <strain evidence="1 2">BN5</strain>
        <plasmid evidence="1 2">pBN4</plasmid>
    </source>
</reference>
<dbReference type="OrthoDB" id="9131206at2"/>
<accession>A0A248VZ34</accession>
<sequence length="100" mass="11323">MANMKYFHGDRQLVAVTSMSNTEFALRFPGVVGRRYDGYHMWVGSPADARDQVLPVERVIEYKSNPSRHECDARCLNATGRIMRCECSCGGKNHGRGSRR</sequence>
<dbReference type="RefSeq" id="WP_084170445.1">
    <property type="nucleotide sequence ID" value="NZ_CP022994.1"/>
</dbReference>
<dbReference type="AlphaFoldDB" id="A0A248VZ34"/>